<evidence type="ECO:0000259" key="17">
    <source>
        <dbReference type="PROSITE" id="PS50045"/>
    </source>
</evidence>
<dbReference type="InterPro" id="IPR058031">
    <property type="entry name" value="AAA_lid_NorR"/>
</dbReference>
<keyword evidence="5 16" id="KW-0597">Phosphoprotein</keyword>
<dbReference type="GO" id="GO:0006355">
    <property type="term" value="P:regulation of DNA-templated transcription"/>
    <property type="evidence" value="ECO:0007669"/>
    <property type="project" value="InterPro"/>
</dbReference>
<dbReference type="SMART" id="SM00382">
    <property type="entry name" value="AAA"/>
    <property type="match status" value="1"/>
</dbReference>
<dbReference type="InterPro" id="IPR011006">
    <property type="entry name" value="CheY-like_superfamily"/>
</dbReference>
<proteinExistence type="predicted"/>
<dbReference type="PRINTS" id="PR01590">
    <property type="entry name" value="HTHFIS"/>
</dbReference>
<evidence type="ECO:0000256" key="11">
    <source>
        <dbReference type="ARBA" id="ARBA00023159"/>
    </source>
</evidence>
<keyword evidence="7" id="KW-0067">ATP-binding</keyword>
<accession>A0A7G1H588</accession>
<dbReference type="InterPro" id="IPR009057">
    <property type="entry name" value="Homeodomain-like_sf"/>
</dbReference>
<dbReference type="RefSeq" id="WP_203472233.1">
    <property type="nucleotide sequence ID" value="NZ_AP022873.1"/>
</dbReference>
<dbReference type="Proteomes" id="UP000516360">
    <property type="component" value="Chromosome"/>
</dbReference>
<dbReference type="PANTHER" id="PTHR32071">
    <property type="entry name" value="TRANSCRIPTIONAL REGULATORY PROTEIN"/>
    <property type="match status" value="1"/>
</dbReference>
<dbReference type="EMBL" id="AP022873">
    <property type="protein sequence ID" value="BCB97086.1"/>
    <property type="molecule type" value="Genomic_DNA"/>
</dbReference>
<evidence type="ECO:0000256" key="4">
    <source>
        <dbReference type="ARBA" id="ARBA00022491"/>
    </source>
</evidence>
<dbReference type="InterPro" id="IPR025662">
    <property type="entry name" value="Sigma_54_int_dom_ATP-bd_1"/>
</dbReference>
<comment type="subcellular location">
    <subcellularLocation>
        <location evidence="1">Cytoplasm</location>
    </subcellularLocation>
</comment>
<dbReference type="SUPFAM" id="SSF52540">
    <property type="entry name" value="P-loop containing nucleoside triphosphate hydrolases"/>
    <property type="match status" value="1"/>
</dbReference>
<evidence type="ECO:0000256" key="9">
    <source>
        <dbReference type="ARBA" id="ARBA00023015"/>
    </source>
</evidence>
<dbReference type="InterPro" id="IPR002078">
    <property type="entry name" value="Sigma_54_int"/>
</dbReference>
<sequence length="462" mass="52373">MNKKILIIDDDESVIWVIRKALEPLGYEVEAKTTIKTGIKVVDKFKLILLDLMLPDGSGIDALREIKVFNPDALIIIVTAHGRMETVIDAMKEGAYDYLEKPFDIEELKITTEKAFRDIAMREELLKLRQTKEDTIPFQIIGKSKSMLKVFKEIGKVAPKDVTILIYGESGTGKELVARAIHNNSRRKFGPFIAINSASIPKELMEAELFGWEKGAFTGAIGKTAGKIQAADGGTLFLDEISELDIDLQAKLLRFLQEQEYSPLGSNKIIKADVRIIGATNKDLMQCVKKGTFREDLYYRFNVIEIKLPPLRERNEDILPLAHHFLEKSIKAFELQPKKFSKDAEKALMAYNWPGNARELENTIKKAAILSRGSIIEKKDLFLNDYNMCSIKEFLESKLNGFLNKMAEVEKSNLYDTIMSEVEKALFSMVLQEANGNQVRAAKMLGINRNTLNKKIKEYKLI</sequence>
<keyword evidence="9" id="KW-0805">Transcription regulation</keyword>
<dbReference type="GO" id="GO:0000160">
    <property type="term" value="P:phosphorelay signal transduction system"/>
    <property type="evidence" value="ECO:0007669"/>
    <property type="project" value="UniProtKB-KW"/>
</dbReference>
<evidence type="ECO:0000256" key="13">
    <source>
        <dbReference type="ARBA" id="ARBA00023231"/>
    </source>
</evidence>
<keyword evidence="4" id="KW-0678">Repressor</keyword>
<dbReference type="GO" id="GO:0043565">
    <property type="term" value="F:sequence-specific DNA binding"/>
    <property type="evidence" value="ECO:0007669"/>
    <property type="project" value="InterPro"/>
</dbReference>
<dbReference type="PROSITE" id="PS50045">
    <property type="entry name" value="SIGMA54_INTERACT_4"/>
    <property type="match status" value="1"/>
</dbReference>
<evidence type="ECO:0000313" key="19">
    <source>
        <dbReference type="EMBL" id="BCB97086.1"/>
    </source>
</evidence>
<evidence type="ECO:0000256" key="3">
    <source>
        <dbReference type="ARBA" id="ARBA00022490"/>
    </source>
</evidence>
<dbReference type="Gene3D" id="3.40.50.300">
    <property type="entry name" value="P-loop containing nucleotide triphosphate hydrolases"/>
    <property type="match status" value="1"/>
</dbReference>
<dbReference type="FunFam" id="3.40.50.300:FF:000006">
    <property type="entry name" value="DNA-binding transcriptional regulator NtrC"/>
    <property type="match status" value="1"/>
</dbReference>
<reference evidence="19 20" key="1">
    <citation type="submission" date="2020-03" db="EMBL/GenBank/DDBJ databases">
        <title>Complete genome sequences of two sulfur-disproportionating bacterial strains T55J and Mzg5.</title>
        <authorList>
            <person name="Umezawa K."/>
            <person name="Kojima H."/>
            <person name="Kato Y."/>
            <person name="Fukui M."/>
        </authorList>
    </citation>
    <scope>NUCLEOTIDE SEQUENCE [LARGE SCALE GENOMIC DNA]</scope>
    <source>
        <strain evidence="19 20">T55J</strain>
    </source>
</reference>
<keyword evidence="12" id="KW-0804">Transcription</keyword>
<dbReference type="GO" id="GO:0005737">
    <property type="term" value="C:cytoplasm"/>
    <property type="evidence" value="ECO:0007669"/>
    <property type="project" value="UniProtKB-SubCell"/>
</dbReference>
<gene>
    <name evidence="19" type="primary">gnfM</name>
    <name evidence="19" type="ORF">JZK55_20080</name>
</gene>
<keyword evidence="20" id="KW-1185">Reference proteome</keyword>
<dbReference type="PANTHER" id="PTHR32071:SF95">
    <property type="entry name" value="DNA-BINDING TRANSCRIPTIONAL REGULATOR NTRC"/>
    <property type="match status" value="1"/>
</dbReference>
<feature type="domain" description="Sigma-54 factor interaction" evidence="17">
    <location>
        <begin position="140"/>
        <end position="369"/>
    </location>
</feature>
<evidence type="ECO:0000256" key="8">
    <source>
        <dbReference type="ARBA" id="ARBA00023012"/>
    </source>
</evidence>
<dbReference type="GO" id="GO:0005524">
    <property type="term" value="F:ATP binding"/>
    <property type="evidence" value="ECO:0007669"/>
    <property type="project" value="UniProtKB-KW"/>
</dbReference>
<dbReference type="AlphaFoldDB" id="A0A7G1H588"/>
<keyword evidence="3" id="KW-0963">Cytoplasm</keyword>
<evidence type="ECO:0000256" key="12">
    <source>
        <dbReference type="ARBA" id="ARBA00023163"/>
    </source>
</evidence>
<evidence type="ECO:0000256" key="5">
    <source>
        <dbReference type="ARBA" id="ARBA00022553"/>
    </source>
</evidence>
<dbReference type="InterPro" id="IPR002197">
    <property type="entry name" value="HTH_Fis"/>
</dbReference>
<dbReference type="KEGG" id="dtp:JZK55_20080"/>
<dbReference type="InterPro" id="IPR003593">
    <property type="entry name" value="AAA+_ATPase"/>
</dbReference>
<feature type="domain" description="Response regulatory" evidence="18">
    <location>
        <begin position="4"/>
        <end position="116"/>
    </location>
</feature>
<dbReference type="Pfam" id="PF02954">
    <property type="entry name" value="HTH_8"/>
    <property type="match status" value="1"/>
</dbReference>
<evidence type="ECO:0000259" key="18">
    <source>
        <dbReference type="PROSITE" id="PS50110"/>
    </source>
</evidence>
<evidence type="ECO:0000256" key="16">
    <source>
        <dbReference type="PROSITE-ProRule" id="PRU00169"/>
    </source>
</evidence>
<evidence type="ECO:0000256" key="15">
    <source>
        <dbReference type="ARBA" id="ARBA00031910"/>
    </source>
</evidence>
<dbReference type="Pfam" id="PF25601">
    <property type="entry name" value="AAA_lid_14"/>
    <property type="match status" value="1"/>
</dbReference>
<keyword evidence="6" id="KW-0547">Nucleotide-binding</keyword>
<dbReference type="InterPro" id="IPR001789">
    <property type="entry name" value="Sig_transdc_resp-reg_receiver"/>
</dbReference>
<evidence type="ECO:0000256" key="7">
    <source>
        <dbReference type="ARBA" id="ARBA00022840"/>
    </source>
</evidence>
<keyword evidence="11" id="KW-0010">Activator</keyword>
<evidence type="ECO:0000256" key="6">
    <source>
        <dbReference type="ARBA" id="ARBA00022741"/>
    </source>
</evidence>
<protein>
    <recommendedName>
        <fullName evidence="2">DNA-binding transcriptional regulator NtrC</fullName>
    </recommendedName>
    <alternativeName>
        <fullName evidence="14">Nitrogen regulation protein NR(I)</fullName>
    </alternativeName>
    <alternativeName>
        <fullName evidence="15">Nitrogen regulator I</fullName>
    </alternativeName>
</protein>
<dbReference type="PROSITE" id="PS50110">
    <property type="entry name" value="RESPONSE_REGULATORY"/>
    <property type="match status" value="1"/>
</dbReference>
<keyword evidence="13" id="KW-0535">Nitrogen fixation</keyword>
<dbReference type="CDD" id="cd00009">
    <property type="entry name" value="AAA"/>
    <property type="match status" value="1"/>
</dbReference>
<keyword evidence="8" id="KW-0902">Two-component regulatory system</keyword>
<dbReference type="Gene3D" id="1.10.8.60">
    <property type="match status" value="1"/>
</dbReference>
<dbReference type="InterPro" id="IPR025943">
    <property type="entry name" value="Sigma_54_int_dom_ATP-bd_2"/>
</dbReference>
<dbReference type="SMART" id="SM00448">
    <property type="entry name" value="REC"/>
    <property type="match status" value="1"/>
</dbReference>
<evidence type="ECO:0000256" key="2">
    <source>
        <dbReference type="ARBA" id="ARBA00019059"/>
    </source>
</evidence>
<dbReference type="PROSITE" id="PS00675">
    <property type="entry name" value="SIGMA54_INTERACT_1"/>
    <property type="match status" value="1"/>
</dbReference>
<name>A0A7G1H588_9BACT</name>
<evidence type="ECO:0000256" key="14">
    <source>
        <dbReference type="ARBA" id="ARBA00029881"/>
    </source>
</evidence>
<dbReference type="SUPFAM" id="SSF52172">
    <property type="entry name" value="CheY-like"/>
    <property type="match status" value="1"/>
</dbReference>
<dbReference type="InterPro" id="IPR027417">
    <property type="entry name" value="P-loop_NTPase"/>
</dbReference>
<evidence type="ECO:0000256" key="10">
    <source>
        <dbReference type="ARBA" id="ARBA00023125"/>
    </source>
</evidence>
<keyword evidence="10" id="KW-0238">DNA-binding</keyword>
<dbReference type="Pfam" id="PF00072">
    <property type="entry name" value="Response_reg"/>
    <property type="match status" value="1"/>
</dbReference>
<organism evidence="19 20">
    <name type="scientific">Dissulfurispira thermophila</name>
    <dbReference type="NCBI Taxonomy" id="2715679"/>
    <lineage>
        <taxon>Bacteria</taxon>
        <taxon>Pseudomonadati</taxon>
        <taxon>Nitrospirota</taxon>
        <taxon>Thermodesulfovibrionia</taxon>
        <taxon>Thermodesulfovibrionales</taxon>
        <taxon>Dissulfurispiraceae</taxon>
        <taxon>Dissulfurispira</taxon>
    </lineage>
</organism>
<dbReference type="PROSITE" id="PS00676">
    <property type="entry name" value="SIGMA54_INTERACT_2"/>
    <property type="match status" value="1"/>
</dbReference>
<feature type="modified residue" description="4-aspartylphosphate" evidence="16">
    <location>
        <position position="51"/>
    </location>
</feature>
<evidence type="ECO:0000256" key="1">
    <source>
        <dbReference type="ARBA" id="ARBA00004496"/>
    </source>
</evidence>
<dbReference type="Gene3D" id="3.40.50.2300">
    <property type="match status" value="1"/>
</dbReference>
<evidence type="ECO:0000313" key="20">
    <source>
        <dbReference type="Proteomes" id="UP000516360"/>
    </source>
</evidence>
<dbReference type="SUPFAM" id="SSF46689">
    <property type="entry name" value="Homeodomain-like"/>
    <property type="match status" value="1"/>
</dbReference>
<dbReference type="Pfam" id="PF00158">
    <property type="entry name" value="Sigma54_activat"/>
    <property type="match status" value="1"/>
</dbReference>
<dbReference type="Gene3D" id="1.10.10.60">
    <property type="entry name" value="Homeodomain-like"/>
    <property type="match status" value="1"/>
</dbReference>